<comment type="similarity">
    <text evidence="1">Belongs to the Speedy/Ringo family.</text>
</comment>
<dbReference type="InterPro" id="IPR052316">
    <property type="entry name" value="Speedy-Ringo_regulator"/>
</dbReference>
<sequence>NRHKHIYVYISRYLANTVEEDDEESKYEIFPWALGKHWTKIFPYFLKLRDHLWSRMDYRAIVSRRCCEEVMAIAPTHYIWQRERSVYHSGAIRNYNRDEARVPRGPNNSPLPCYLCGKKGRSVQLGLSSSSSSSTGSLKVTELCSPQDLKGTFAVEQMLVDSPASSAQGMVKYCKYF</sequence>
<dbReference type="InterPro" id="IPR020984">
    <property type="entry name" value="Speedy"/>
</dbReference>
<feature type="non-terminal residue" evidence="3">
    <location>
        <position position="1"/>
    </location>
</feature>
<comment type="caution">
    <text evidence="3">The sequence shown here is derived from an EMBL/GenBank/DDBJ whole genome shotgun (WGS) entry which is preliminary data.</text>
</comment>
<dbReference type="PANTHER" id="PTHR31545:SF4">
    <property type="entry name" value="SPEEDY PROTEIN A"/>
    <property type="match status" value="1"/>
</dbReference>
<dbReference type="EMBL" id="PPHD01053256">
    <property type="protein sequence ID" value="POI22954.1"/>
    <property type="molecule type" value="Genomic_DNA"/>
</dbReference>
<keyword evidence="2" id="KW-0131">Cell cycle</keyword>
<evidence type="ECO:0008006" key="5">
    <source>
        <dbReference type="Google" id="ProtNLM"/>
    </source>
</evidence>
<dbReference type="GO" id="GO:0019901">
    <property type="term" value="F:protein kinase binding"/>
    <property type="evidence" value="ECO:0007669"/>
    <property type="project" value="InterPro"/>
</dbReference>
<organism evidence="3 4">
    <name type="scientific">Bambusicola thoracicus</name>
    <name type="common">Chinese bamboo-partridge</name>
    <name type="synonym">Perdix thoracica</name>
    <dbReference type="NCBI Taxonomy" id="9083"/>
    <lineage>
        <taxon>Eukaryota</taxon>
        <taxon>Metazoa</taxon>
        <taxon>Chordata</taxon>
        <taxon>Craniata</taxon>
        <taxon>Vertebrata</taxon>
        <taxon>Euteleostomi</taxon>
        <taxon>Archelosauria</taxon>
        <taxon>Archosauria</taxon>
        <taxon>Dinosauria</taxon>
        <taxon>Saurischia</taxon>
        <taxon>Theropoda</taxon>
        <taxon>Coelurosauria</taxon>
        <taxon>Aves</taxon>
        <taxon>Neognathae</taxon>
        <taxon>Galloanserae</taxon>
        <taxon>Galliformes</taxon>
        <taxon>Phasianidae</taxon>
        <taxon>Perdicinae</taxon>
        <taxon>Bambusicola</taxon>
    </lineage>
</organism>
<evidence type="ECO:0000313" key="4">
    <source>
        <dbReference type="Proteomes" id="UP000237246"/>
    </source>
</evidence>
<gene>
    <name evidence="3" type="ORF">CIB84_013299</name>
</gene>
<evidence type="ECO:0000256" key="1">
    <source>
        <dbReference type="ARBA" id="ARBA00010932"/>
    </source>
</evidence>
<proteinExistence type="inferred from homology"/>
<keyword evidence="4" id="KW-1185">Reference proteome</keyword>
<dbReference type="Proteomes" id="UP000237246">
    <property type="component" value="Unassembled WGS sequence"/>
</dbReference>
<dbReference type="OrthoDB" id="9442170at2759"/>
<protein>
    <recommendedName>
        <fullName evidence="5">Speedy/RINGO cell cycle regulator family member A</fullName>
    </recommendedName>
</protein>
<evidence type="ECO:0000313" key="3">
    <source>
        <dbReference type="EMBL" id="POI22954.1"/>
    </source>
</evidence>
<accession>A0A2P4SFR0</accession>
<evidence type="ECO:0000256" key="2">
    <source>
        <dbReference type="ARBA" id="ARBA00023306"/>
    </source>
</evidence>
<dbReference type="AlphaFoldDB" id="A0A2P4SFR0"/>
<reference evidence="3 4" key="1">
    <citation type="submission" date="2018-01" db="EMBL/GenBank/DDBJ databases">
        <title>Comparison of the Chinese Bamboo Partridge and Red Junglefowl genome sequences highlights the importance of demography in genome evolution.</title>
        <authorList>
            <person name="Tiley G.P."/>
            <person name="Kimball R.T."/>
            <person name="Braun E.L."/>
            <person name="Burleigh J.G."/>
        </authorList>
    </citation>
    <scope>NUCLEOTIDE SEQUENCE [LARGE SCALE GENOMIC DNA]</scope>
    <source>
        <strain evidence="3">RTK389</strain>
        <tissue evidence="3">Blood</tissue>
    </source>
</reference>
<dbReference type="PANTHER" id="PTHR31545">
    <property type="entry name" value="SEEDY PROTEIN A/C FAMILY MEMBER"/>
    <property type="match status" value="1"/>
</dbReference>
<name>A0A2P4SFR0_BAMTH</name>
<dbReference type="Pfam" id="PF11357">
    <property type="entry name" value="Spy1"/>
    <property type="match status" value="1"/>
</dbReference>